<evidence type="ECO:0000313" key="3">
    <source>
        <dbReference type="Proteomes" id="UP001521222"/>
    </source>
</evidence>
<reference evidence="2 3" key="1">
    <citation type="submission" date="2024-02" db="EMBL/GenBank/DDBJ databases">
        <title>De novo assembly and annotation of 12 fungi associated with fruit tree decline syndrome in Ontario, Canada.</title>
        <authorList>
            <person name="Sulman M."/>
            <person name="Ellouze W."/>
            <person name="Ilyukhin E."/>
        </authorList>
    </citation>
    <scope>NUCLEOTIDE SEQUENCE [LARGE SCALE GENOMIC DNA]</scope>
    <source>
        <strain evidence="2 3">M97-236</strain>
    </source>
</reference>
<evidence type="ECO:0000313" key="2">
    <source>
        <dbReference type="EMBL" id="KAL1592971.1"/>
    </source>
</evidence>
<dbReference type="EMBL" id="JAKIXB020000043">
    <property type="protein sequence ID" value="KAL1592971.1"/>
    <property type="molecule type" value="Genomic_DNA"/>
</dbReference>
<organism evidence="2 3">
    <name type="scientific">Nothophoma quercina</name>
    <dbReference type="NCBI Taxonomy" id="749835"/>
    <lineage>
        <taxon>Eukaryota</taxon>
        <taxon>Fungi</taxon>
        <taxon>Dikarya</taxon>
        <taxon>Ascomycota</taxon>
        <taxon>Pezizomycotina</taxon>
        <taxon>Dothideomycetes</taxon>
        <taxon>Pleosporomycetidae</taxon>
        <taxon>Pleosporales</taxon>
        <taxon>Pleosporineae</taxon>
        <taxon>Didymellaceae</taxon>
        <taxon>Nothophoma</taxon>
    </lineage>
</organism>
<sequence length="502" mass="57072">MHLEQGSTVGSIHQQGLNLADLQLPSSRIVGLIGDSGVGKSSLINSLLDKIDLARASGNGTACTCAVTEYVFHDRDDYAIHSDYFTLEELRRQFEELLRAYRDYEQLPKTTKDQIEDEESESANKALKKKALLASQTFEAIFKEKITKHPTLLSSMAFDRSVGMMSDWASEVLPRFEGEESFSTIEQCSSRLRELSSDSDESSTEQPRWPFIRKLRVHLNAYILSQGLIIADLPGLRDSNSARKAITERYVRQCHQIFAVARIDRAITDESVKDIFELARRANLAKVDVVCTRSEDVQIREARHDWIEERARIEELQSAIDIETHELGLLREEMEDLGQDTATLTREDEQDLRQLQYEYHKTERSKLSNEFELLSLVVGLRNAKVSKLLLEQYRDDLHASALKIFCVSNKVYWDHRGKPRKASMPYLTMSGIMELRQYCIGIVADGRLRVTKEFINDQVPAFLGSVELWVEAGAGNANAERKQRILHAVSAVQQALEEVCIS</sequence>
<name>A0ABR3QLE6_9PLEO</name>
<dbReference type="PANTHER" id="PTHR36681">
    <property type="entry name" value="NUCLEAR GTPASE, GERMINAL CENTER-ASSOCIATED, TANDEM DUPLICATE 3"/>
    <property type="match status" value="1"/>
</dbReference>
<feature type="domain" description="Dynamin N-terminal" evidence="1">
    <location>
        <begin position="30"/>
        <end position="280"/>
    </location>
</feature>
<dbReference type="Pfam" id="PF00350">
    <property type="entry name" value="Dynamin_N"/>
    <property type="match status" value="1"/>
</dbReference>
<comment type="caution">
    <text evidence="2">The sequence shown here is derived from an EMBL/GenBank/DDBJ whole genome shotgun (WGS) entry which is preliminary data.</text>
</comment>
<evidence type="ECO:0000259" key="1">
    <source>
        <dbReference type="Pfam" id="PF00350"/>
    </source>
</evidence>
<dbReference type="PANTHER" id="PTHR36681:SF3">
    <property type="entry name" value="NUCLEAR GTPASE, GERMINAL CENTER-ASSOCIATED, TANDEM DUPLICATE 3"/>
    <property type="match status" value="1"/>
</dbReference>
<dbReference type="InterPro" id="IPR045063">
    <property type="entry name" value="Dynamin_N"/>
</dbReference>
<dbReference type="Gene3D" id="3.40.50.300">
    <property type="entry name" value="P-loop containing nucleotide triphosphate hydrolases"/>
    <property type="match status" value="2"/>
</dbReference>
<dbReference type="Proteomes" id="UP001521222">
    <property type="component" value="Unassembled WGS sequence"/>
</dbReference>
<dbReference type="InterPro" id="IPR027417">
    <property type="entry name" value="P-loop_NTPase"/>
</dbReference>
<keyword evidence="3" id="KW-1185">Reference proteome</keyword>
<protein>
    <recommendedName>
        <fullName evidence="1">Dynamin N-terminal domain-containing protein</fullName>
    </recommendedName>
</protein>
<dbReference type="SUPFAM" id="SSF52540">
    <property type="entry name" value="P-loop containing nucleoside triphosphate hydrolases"/>
    <property type="match status" value="1"/>
</dbReference>
<proteinExistence type="predicted"/>
<accession>A0ABR3QLE6</accession>
<gene>
    <name evidence="2" type="ORF">SLS59_009440</name>
</gene>